<dbReference type="InterPro" id="IPR006860">
    <property type="entry name" value="FecR"/>
</dbReference>
<dbReference type="PANTHER" id="PTHR30273">
    <property type="entry name" value="PERIPLASMIC SIGNAL SENSOR AND SIGMA FACTOR ACTIVATOR FECR-RELATED"/>
    <property type="match status" value="1"/>
</dbReference>
<name>A0ABW0SWI2_9GAMM</name>
<dbReference type="RefSeq" id="WP_377325997.1">
    <property type="nucleotide sequence ID" value="NZ_JBHSNG010000006.1"/>
</dbReference>
<evidence type="ECO:0000313" key="4">
    <source>
        <dbReference type="EMBL" id="MFC5580989.1"/>
    </source>
</evidence>
<dbReference type="Gene3D" id="2.60.120.1440">
    <property type="match status" value="1"/>
</dbReference>
<dbReference type="PANTHER" id="PTHR30273:SF2">
    <property type="entry name" value="PROTEIN FECR"/>
    <property type="match status" value="1"/>
</dbReference>
<organism evidence="4 5">
    <name type="scientific">Rhodanobacter terrae</name>
    <dbReference type="NCBI Taxonomy" id="418647"/>
    <lineage>
        <taxon>Bacteria</taxon>
        <taxon>Pseudomonadati</taxon>
        <taxon>Pseudomonadota</taxon>
        <taxon>Gammaproteobacteria</taxon>
        <taxon>Lysobacterales</taxon>
        <taxon>Rhodanobacteraceae</taxon>
        <taxon>Rhodanobacter</taxon>
    </lineage>
</organism>
<reference evidence="5" key="1">
    <citation type="journal article" date="2019" name="Int. J. Syst. Evol. Microbiol.">
        <title>The Global Catalogue of Microorganisms (GCM) 10K type strain sequencing project: providing services to taxonomists for standard genome sequencing and annotation.</title>
        <authorList>
            <consortium name="The Broad Institute Genomics Platform"/>
            <consortium name="The Broad Institute Genome Sequencing Center for Infectious Disease"/>
            <person name="Wu L."/>
            <person name="Ma J."/>
        </authorList>
    </citation>
    <scope>NUCLEOTIDE SEQUENCE [LARGE SCALE GENOMIC DNA]</scope>
    <source>
        <strain evidence="5">CGMCC 1.13587</strain>
    </source>
</reference>
<feature type="domain" description="FecR N-terminal" evidence="3">
    <location>
        <begin position="17"/>
        <end position="50"/>
    </location>
</feature>
<evidence type="ECO:0000259" key="2">
    <source>
        <dbReference type="Pfam" id="PF04773"/>
    </source>
</evidence>
<dbReference type="Pfam" id="PF16220">
    <property type="entry name" value="DUF4880"/>
    <property type="match status" value="1"/>
</dbReference>
<proteinExistence type="predicted"/>
<protein>
    <submittedName>
        <fullName evidence="4">FecR family protein</fullName>
    </submittedName>
</protein>
<dbReference type="InterPro" id="IPR032623">
    <property type="entry name" value="FecR_N"/>
</dbReference>
<accession>A0ABW0SWI2</accession>
<keyword evidence="1" id="KW-1133">Transmembrane helix</keyword>
<feature type="domain" description="FecR protein" evidence="2">
    <location>
        <begin position="141"/>
        <end position="233"/>
    </location>
</feature>
<sequence length="389" mass="42233">MSSYRTSQQERTERASREAADWLHVMQGHAGAVEHEAFAAWIASSPLHVRELLLASMLDRELSKPSLLDRFDVDAIVAEATVRDNVVSLRERTLRARGLDRNAAQSRNVARWICAAGVAAVVLLSAVSWIGVRQYVNSGVDYATVVGEPRSISLADGTIVALAPDSRITVTFSPGARDVILRKGEARFDVTHNAARPFRVYAGANLIQDVGTLFTVNRLPSGTLVSVTEGSVQITANHLAALQSGVGEWVASWLPGEATAIRRPGVKVVPLGHAVDLTAGETVHISRNGKALTQGTIDEDRQAPENARRLTFHDDTLADIATEFNRYNTRQIFVDGDATRLQRYSGVFDANDASSFLQFLDCCSTLAVIHDGDRILIQARASGPSARKQ</sequence>
<dbReference type="InterPro" id="IPR012373">
    <property type="entry name" value="Ferrdict_sens_TM"/>
</dbReference>
<keyword evidence="1" id="KW-0472">Membrane</keyword>
<dbReference type="Proteomes" id="UP001596111">
    <property type="component" value="Unassembled WGS sequence"/>
</dbReference>
<comment type="caution">
    <text evidence="4">The sequence shown here is derived from an EMBL/GenBank/DDBJ whole genome shotgun (WGS) entry which is preliminary data.</text>
</comment>
<gene>
    <name evidence="4" type="ORF">ACFPPB_07675</name>
</gene>
<dbReference type="Pfam" id="PF04773">
    <property type="entry name" value="FecR"/>
    <property type="match status" value="1"/>
</dbReference>
<feature type="transmembrane region" description="Helical" evidence="1">
    <location>
        <begin position="109"/>
        <end position="132"/>
    </location>
</feature>
<keyword evidence="5" id="KW-1185">Reference proteome</keyword>
<evidence type="ECO:0000313" key="5">
    <source>
        <dbReference type="Proteomes" id="UP001596111"/>
    </source>
</evidence>
<evidence type="ECO:0000259" key="3">
    <source>
        <dbReference type="Pfam" id="PF16220"/>
    </source>
</evidence>
<evidence type="ECO:0000256" key="1">
    <source>
        <dbReference type="SAM" id="Phobius"/>
    </source>
</evidence>
<keyword evidence="1" id="KW-0812">Transmembrane</keyword>
<dbReference type="EMBL" id="JBHSNG010000006">
    <property type="protein sequence ID" value="MFC5580989.1"/>
    <property type="molecule type" value="Genomic_DNA"/>
</dbReference>